<dbReference type="Pfam" id="PF07298">
    <property type="entry name" value="NnrU"/>
    <property type="match status" value="1"/>
</dbReference>
<gene>
    <name evidence="15" type="ORF">MDUV_32670</name>
</gene>
<reference evidence="15 16" key="1">
    <citation type="journal article" date="2019" name="Emerg. Microbes Infect.">
        <title>Comprehensive subspecies identification of 175 nontuberculous mycobacteria species based on 7547 genomic profiles.</title>
        <authorList>
            <person name="Matsumoto Y."/>
            <person name="Kinjo T."/>
            <person name="Motooka D."/>
            <person name="Nabeya D."/>
            <person name="Jung N."/>
            <person name="Uechi K."/>
            <person name="Horii T."/>
            <person name="Iida T."/>
            <person name="Fujita J."/>
            <person name="Nakamura S."/>
        </authorList>
    </citation>
    <scope>NUCLEOTIDE SEQUENCE [LARGE SCALE GENOMIC DNA]</scope>
    <source>
        <strain evidence="15 16">JCM 6396</strain>
    </source>
</reference>
<dbReference type="InterPro" id="IPR054700">
    <property type="entry name" value="MddA"/>
</dbReference>
<evidence type="ECO:0000256" key="1">
    <source>
        <dbReference type="ARBA" id="ARBA00002096"/>
    </source>
</evidence>
<dbReference type="GO" id="GO:0008168">
    <property type="term" value="F:methyltransferase activity"/>
    <property type="evidence" value="ECO:0007669"/>
    <property type="project" value="UniProtKB-KW"/>
</dbReference>
<dbReference type="GO" id="GO:0032259">
    <property type="term" value="P:methylation"/>
    <property type="evidence" value="ECO:0007669"/>
    <property type="project" value="UniProtKB-KW"/>
</dbReference>
<proteinExistence type="inferred from homology"/>
<keyword evidence="5" id="KW-0489">Methyltransferase</keyword>
<evidence type="ECO:0000313" key="15">
    <source>
        <dbReference type="EMBL" id="BBX18407.1"/>
    </source>
</evidence>
<feature type="domain" description="NnrU" evidence="14">
    <location>
        <begin position="58"/>
        <end position="211"/>
    </location>
</feature>
<feature type="transmembrane region" description="Helical" evidence="13">
    <location>
        <begin position="12"/>
        <end position="37"/>
    </location>
</feature>
<evidence type="ECO:0000256" key="2">
    <source>
        <dbReference type="ARBA" id="ARBA00004141"/>
    </source>
</evidence>
<evidence type="ECO:0000256" key="5">
    <source>
        <dbReference type="ARBA" id="ARBA00022603"/>
    </source>
</evidence>
<dbReference type="EMBL" id="AP022563">
    <property type="protein sequence ID" value="BBX18407.1"/>
    <property type="molecule type" value="Genomic_DNA"/>
</dbReference>
<comment type="catalytic activity">
    <reaction evidence="11">
        <text>methanethiol + S-adenosyl-L-methionine = dimethyl sulfide + S-adenosyl-L-homocysteine + H(+)</text>
        <dbReference type="Rhea" id="RHEA:50428"/>
        <dbReference type="ChEBI" id="CHEBI:15378"/>
        <dbReference type="ChEBI" id="CHEBI:16007"/>
        <dbReference type="ChEBI" id="CHEBI:17437"/>
        <dbReference type="ChEBI" id="CHEBI:57856"/>
        <dbReference type="ChEBI" id="CHEBI:59789"/>
        <dbReference type="EC" id="2.1.1.334"/>
    </reaction>
</comment>
<evidence type="ECO:0000256" key="6">
    <source>
        <dbReference type="ARBA" id="ARBA00022679"/>
    </source>
</evidence>
<dbReference type="PANTHER" id="PTHR31040">
    <property type="entry name" value="NURIM"/>
    <property type="match status" value="1"/>
</dbReference>
<feature type="region of interest" description="Disordered" evidence="12">
    <location>
        <begin position="251"/>
        <end position="275"/>
    </location>
</feature>
<evidence type="ECO:0000259" key="14">
    <source>
        <dbReference type="Pfam" id="PF07298"/>
    </source>
</evidence>
<keyword evidence="8 13" id="KW-0812">Transmembrane</keyword>
<protein>
    <recommendedName>
        <fullName evidence="4">methanethiol S-methyltransferase</fullName>
        <ecNumber evidence="4">2.1.1.334</ecNumber>
    </recommendedName>
</protein>
<feature type="transmembrane region" description="Helical" evidence="13">
    <location>
        <begin position="49"/>
        <end position="69"/>
    </location>
</feature>
<evidence type="ECO:0000256" key="3">
    <source>
        <dbReference type="ARBA" id="ARBA00010631"/>
    </source>
</evidence>
<dbReference type="NCBIfam" id="NF045656">
    <property type="entry name" value="MeththiolMtaseMddA"/>
    <property type="match status" value="1"/>
</dbReference>
<evidence type="ECO:0000256" key="11">
    <source>
        <dbReference type="ARBA" id="ARBA00048134"/>
    </source>
</evidence>
<dbReference type="InterPro" id="IPR033580">
    <property type="entry name" value="Nurim-like"/>
</dbReference>
<organism evidence="15 16">
    <name type="scientific">Mycolicibacterium duvalii</name>
    <dbReference type="NCBI Taxonomy" id="39688"/>
    <lineage>
        <taxon>Bacteria</taxon>
        <taxon>Bacillati</taxon>
        <taxon>Actinomycetota</taxon>
        <taxon>Actinomycetes</taxon>
        <taxon>Mycobacteriales</taxon>
        <taxon>Mycobacteriaceae</taxon>
        <taxon>Mycolicibacterium</taxon>
    </lineage>
</organism>
<dbReference type="AlphaFoldDB" id="A0A7I7K2X0"/>
<sequence length="275" mass="30401">MNTTLRRSAALIYGIICYAAFLAAFLYAVGFVTGIGVPRTVDRGIDASLAEALLVNVALLGAFAIPHSVMARPGFKARWTRVVPAAVERSTYVLVSSALLGLLFWQWRTIDGTVWHVGPPAARAVIWTVAAAGWVTVVASTFMLNHFELFGLRQVIDAWRDRAPGGAHFRTPLLYRLVRHPLMLGFLVAFWAAPTMSRGHLLFAAATTGYILVALHFEERDLVAALGDEYRQYRRDVPKLVPGTSRRVHRAQAVRRMPRLSSNSRSDSLNPPQIP</sequence>
<feature type="transmembrane region" description="Helical" evidence="13">
    <location>
        <begin position="127"/>
        <end position="152"/>
    </location>
</feature>
<feature type="compositionally biased region" description="Low complexity" evidence="12">
    <location>
        <begin position="259"/>
        <end position="275"/>
    </location>
</feature>
<evidence type="ECO:0000256" key="9">
    <source>
        <dbReference type="ARBA" id="ARBA00022989"/>
    </source>
</evidence>
<evidence type="ECO:0000256" key="13">
    <source>
        <dbReference type="SAM" id="Phobius"/>
    </source>
</evidence>
<comment type="subcellular location">
    <subcellularLocation>
        <location evidence="2">Membrane</location>
        <topology evidence="2">Multi-pass membrane protein</topology>
    </subcellularLocation>
</comment>
<evidence type="ECO:0000256" key="4">
    <source>
        <dbReference type="ARBA" id="ARBA00012149"/>
    </source>
</evidence>
<evidence type="ECO:0000256" key="10">
    <source>
        <dbReference type="ARBA" id="ARBA00023136"/>
    </source>
</evidence>
<dbReference type="KEGG" id="mdu:MDUV_32670"/>
<keyword evidence="6" id="KW-0808">Transferase</keyword>
<evidence type="ECO:0000256" key="12">
    <source>
        <dbReference type="SAM" id="MobiDB-lite"/>
    </source>
</evidence>
<dbReference type="PANTHER" id="PTHR31040:SF1">
    <property type="entry name" value="NURIM"/>
    <property type="match status" value="1"/>
</dbReference>
<comment type="function">
    <text evidence="1">Catalyzes the methylation of methanethiol (MeSH) to yield dimethylsulphide (DMS).</text>
</comment>
<dbReference type="EC" id="2.1.1.334" evidence="4"/>
<keyword evidence="10 13" id="KW-0472">Membrane</keyword>
<dbReference type="OrthoDB" id="9789029at2"/>
<dbReference type="GO" id="GO:0016020">
    <property type="term" value="C:membrane"/>
    <property type="evidence" value="ECO:0007669"/>
    <property type="project" value="UniProtKB-SubCell"/>
</dbReference>
<comment type="similarity">
    <text evidence="3">Belongs to the nurim family.</text>
</comment>
<evidence type="ECO:0000256" key="7">
    <source>
        <dbReference type="ARBA" id="ARBA00022691"/>
    </source>
</evidence>
<dbReference type="InterPro" id="IPR009915">
    <property type="entry name" value="NnrU_dom"/>
</dbReference>
<evidence type="ECO:0000256" key="8">
    <source>
        <dbReference type="ARBA" id="ARBA00022692"/>
    </source>
</evidence>
<keyword evidence="9 13" id="KW-1133">Transmembrane helix</keyword>
<keyword evidence="16" id="KW-1185">Reference proteome</keyword>
<accession>A0A7I7K2X0</accession>
<evidence type="ECO:0000313" key="16">
    <source>
        <dbReference type="Proteomes" id="UP000467006"/>
    </source>
</evidence>
<feature type="transmembrane region" description="Helical" evidence="13">
    <location>
        <begin position="173"/>
        <end position="193"/>
    </location>
</feature>
<name>A0A7I7K2X0_9MYCO</name>
<dbReference type="Proteomes" id="UP000467006">
    <property type="component" value="Chromosome"/>
</dbReference>
<keyword evidence="7" id="KW-0949">S-adenosyl-L-methionine</keyword>
<dbReference type="RefSeq" id="WP_098004157.1">
    <property type="nucleotide sequence ID" value="NZ_AP022563.1"/>
</dbReference>
<dbReference type="Gene3D" id="1.20.120.1630">
    <property type="match status" value="1"/>
</dbReference>
<feature type="transmembrane region" description="Helical" evidence="13">
    <location>
        <begin position="90"/>
        <end position="107"/>
    </location>
</feature>